<accession>A0A3E0A0C5</accession>
<dbReference type="AlphaFoldDB" id="A0A3E0A0C5"/>
<feature type="transmembrane region" description="Helical" evidence="1">
    <location>
        <begin position="6"/>
        <end position="27"/>
    </location>
</feature>
<organism evidence="2 3">
    <name type="scientific">Asanoa ferruginea</name>
    <dbReference type="NCBI Taxonomy" id="53367"/>
    <lineage>
        <taxon>Bacteria</taxon>
        <taxon>Bacillati</taxon>
        <taxon>Actinomycetota</taxon>
        <taxon>Actinomycetes</taxon>
        <taxon>Micromonosporales</taxon>
        <taxon>Micromonosporaceae</taxon>
        <taxon>Asanoa</taxon>
    </lineage>
</organism>
<keyword evidence="1" id="KW-0472">Membrane</keyword>
<name>A0A3E0A0C5_9ACTN</name>
<reference evidence="2 3" key="1">
    <citation type="submission" date="2018-08" db="EMBL/GenBank/DDBJ databases">
        <title>Sequencing the genomes of 1000 actinobacteria strains.</title>
        <authorList>
            <person name="Klenk H.-P."/>
        </authorList>
    </citation>
    <scope>NUCLEOTIDE SEQUENCE [LARGE SCALE GENOMIC DNA]</scope>
    <source>
        <strain evidence="2 3">DSM 44099</strain>
    </source>
</reference>
<evidence type="ECO:0000313" key="3">
    <source>
        <dbReference type="Proteomes" id="UP000256913"/>
    </source>
</evidence>
<gene>
    <name evidence="2" type="ORF">DFJ67_8447</name>
</gene>
<comment type="caution">
    <text evidence="2">The sequence shown here is derived from an EMBL/GenBank/DDBJ whole genome shotgun (WGS) entry which is preliminary data.</text>
</comment>
<dbReference type="OrthoDB" id="3401121at2"/>
<dbReference type="RefSeq" id="WP_116075266.1">
    <property type="nucleotide sequence ID" value="NZ_BONB01000005.1"/>
</dbReference>
<keyword evidence="1" id="KW-1133">Transmembrane helix</keyword>
<keyword evidence="1" id="KW-0812">Transmembrane</keyword>
<sequence>MDTLVAQLPALIGVVVGTLATILTTTLTDRTRWRRTLAVRWDERRLDAYVAYASAVKEIHALLFRITAADRPGSLAHRIDRETGLALLADADAARTKAWEKVLMLGDEAAVAAAREWREAVRQLEFFALGVTDDWERWDSAVRDVDDARDRFYVAARASLTVGGGSVAQSPWLAEGKLAPVQRDVNRVAER</sequence>
<proteinExistence type="predicted"/>
<dbReference type="Proteomes" id="UP000256913">
    <property type="component" value="Unassembled WGS sequence"/>
</dbReference>
<evidence type="ECO:0000256" key="1">
    <source>
        <dbReference type="SAM" id="Phobius"/>
    </source>
</evidence>
<dbReference type="EMBL" id="QUMQ01000001">
    <property type="protein sequence ID" value="REG02353.1"/>
    <property type="molecule type" value="Genomic_DNA"/>
</dbReference>
<evidence type="ECO:0000313" key="2">
    <source>
        <dbReference type="EMBL" id="REG02353.1"/>
    </source>
</evidence>
<protein>
    <submittedName>
        <fullName evidence="2">Uncharacterized protein</fullName>
    </submittedName>
</protein>
<keyword evidence="3" id="KW-1185">Reference proteome</keyword>